<organism evidence="1 2">
    <name type="scientific">Cylindrodendrum hubeiense</name>
    <dbReference type="NCBI Taxonomy" id="595255"/>
    <lineage>
        <taxon>Eukaryota</taxon>
        <taxon>Fungi</taxon>
        <taxon>Dikarya</taxon>
        <taxon>Ascomycota</taxon>
        <taxon>Pezizomycotina</taxon>
        <taxon>Sordariomycetes</taxon>
        <taxon>Hypocreomycetidae</taxon>
        <taxon>Hypocreales</taxon>
        <taxon>Nectriaceae</taxon>
        <taxon>Cylindrodendrum</taxon>
    </lineage>
</organism>
<evidence type="ECO:0000313" key="1">
    <source>
        <dbReference type="EMBL" id="KAF7552766.1"/>
    </source>
</evidence>
<dbReference type="Gene3D" id="3.40.50.300">
    <property type="entry name" value="P-loop containing nucleotide triphosphate hydrolases"/>
    <property type="match status" value="1"/>
</dbReference>
<accession>A0A9P5LHH8</accession>
<dbReference type="PANTHER" id="PTHR35205:SF1">
    <property type="entry name" value="ZU5 DOMAIN-CONTAINING PROTEIN"/>
    <property type="match status" value="1"/>
</dbReference>
<gene>
    <name evidence="1" type="ORF">G7Z17_g4097</name>
</gene>
<evidence type="ECO:0008006" key="3">
    <source>
        <dbReference type="Google" id="ProtNLM"/>
    </source>
</evidence>
<dbReference type="OrthoDB" id="427518at2759"/>
<comment type="caution">
    <text evidence="1">The sequence shown here is derived from an EMBL/GenBank/DDBJ whole genome shotgun (WGS) entry which is preliminary data.</text>
</comment>
<dbReference type="Proteomes" id="UP000722485">
    <property type="component" value="Unassembled WGS sequence"/>
</dbReference>
<dbReference type="PANTHER" id="PTHR35205">
    <property type="entry name" value="NB-ARC AND TPR DOMAIN PROTEIN"/>
    <property type="match status" value="1"/>
</dbReference>
<reference evidence="1" key="1">
    <citation type="submission" date="2020-03" db="EMBL/GenBank/DDBJ databases">
        <title>Draft Genome Sequence of Cylindrodendrum hubeiense.</title>
        <authorList>
            <person name="Buettner E."/>
            <person name="Kellner H."/>
        </authorList>
    </citation>
    <scope>NUCLEOTIDE SEQUENCE</scope>
    <source>
        <strain evidence="1">IHI 201604</strain>
    </source>
</reference>
<proteinExistence type="predicted"/>
<evidence type="ECO:0000313" key="2">
    <source>
        <dbReference type="Proteomes" id="UP000722485"/>
    </source>
</evidence>
<name>A0A9P5LHH8_9HYPO</name>
<keyword evidence="2" id="KW-1185">Reference proteome</keyword>
<dbReference type="EMBL" id="JAANBB010000055">
    <property type="protein sequence ID" value="KAF7552766.1"/>
    <property type="molecule type" value="Genomic_DNA"/>
</dbReference>
<dbReference type="AlphaFoldDB" id="A0A9P5LHH8"/>
<dbReference type="InterPro" id="IPR027417">
    <property type="entry name" value="P-loop_NTPase"/>
</dbReference>
<sequence>MRNFLQTKRDKYLPTRQGDQCEGNAATTASSSIIRAFPVGVKLLHSSNEDIVDVIFVHGLSGNPDWAERMSLSINVIKQTNSKIVEVLRRDSEVLARIQDSFHAIILARNKTKEHMIEITCFYEELPMPRIGFIVPQDSAILPGYIPIGIHGNHKQMTKYAKADDAGLVAICSELKRWVKAIDLNDGQDSSQTGEIHQPKASTSHSEDITIALAYVYWLQEIHPEVSVFWIHASNAERFRQGFAYIAQECEIPGYDDPRSDVLQLVKVWLEKKNRGRWLMVIDNADDTQVFFSQQPESANTPSHHHQLGRYIPECAHGALLVTTRNLEAGSRLTMGNPPIGVGNMDESESVQLLRTRLGGIETSSEELSSLSSRLEYLPLALAQAAAFIRENVIQVKDYLKLLDEGDHNLVALLSEEFETIERQNPLASQLLCLMCLLDRQDIPIEFMFYYAKESQDSGRVKPNI</sequence>
<protein>
    <recommendedName>
        <fullName evidence="3">NB-ARC domain-containing protein</fullName>
    </recommendedName>
</protein>
<dbReference type="SUPFAM" id="SSF52540">
    <property type="entry name" value="P-loop containing nucleoside triphosphate hydrolases"/>
    <property type="match status" value="1"/>
</dbReference>